<dbReference type="EMBL" id="CP000141">
    <property type="protein sequence ID" value="ABB15812.1"/>
    <property type="molecule type" value="Genomic_DNA"/>
</dbReference>
<evidence type="ECO:0000313" key="2">
    <source>
        <dbReference type="Proteomes" id="UP000002706"/>
    </source>
</evidence>
<name>Q3A980_CARHZ</name>
<keyword evidence="2" id="KW-1185">Reference proteome</keyword>
<dbReference type="KEGG" id="chy:CHY_2511"/>
<dbReference type="HOGENOM" id="CLU_3005674_0_0_9"/>
<accession>Q3A980</accession>
<proteinExistence type="predicted"/>
<gene>
    <name evidence="1" type="ordered locus">CHY_2511</name>
</gene>
<reference evidence="1 2" key="1">
    <citation type="journal article" date="2005" name="PLoS Genet.">
        <title>Life in hot carbon monoxide: the complete genome sequence of Carboxydothermus hydrogenoformans Z-2901.</title>
        <authorList>
            <person name="Wu M."/>
            <person name="Ren Q."/>
            <person name="Durkin A.S."/>
            <person name="Daugherty S.C."/>
            <person name="Brinkac L.M."/>
            <person name="Dodson R.J."/>
            <person name="Madupu R."/>
            <person name="Sullivan S.A."/>
            <person name="Kolonay J.F."/>
            <person name="Haft D.H."/>
            <person name="Nelson W.C."/>
            <person name="Tallon L.J."/>
            <person name="Jones K.M."/>
            <person name="Ulrich L.E."/>
            <person name="Gonzalez J.M."/>
            <person name="Zhulin I.B."/>
            <person name="Robb F.T."/>
            <person name="Eisen J.A."/>
        </authorList>
    </citation>
    <scope>NUCLEOTIDE SEQUENCE [LARGE SCALE GENOMIC DNA]</scope>
    <source>
        <strain evidence="2">ATCC BAA-161 / DSM 6008 / Z-2901</strain>
    </source>
</reference>
<organism evidence="1 2">
    <name type="scientific">Carboxydothermus hydrogenoformans (strain ATCC BAA-161 / DSM 6008 / Z-2901)</name>
    <dbReference type="NCBI Taxonomy" id="246194"/>
    <lineage>
        <taxon>Bacteria</taxon>
        <taxon>Bacillati</taxon>
        <taxon>Bacillota</taxon>
        <taxon>Clostridia</taxon>
        <taxon>Thermoanaerobacterales</taxon>
        <taxon>Thermoanaerobacteraceae</taxon>
        <taxon>Carboxydothermus</taxon>
    </lineage>
</organism>
<dbReference type="Proteomes" id="UP000002706">
    <property type="component" value="Chromosome"/>
</dbReference>
<protein>
    <submittedName>
        <fullName evidence="1">Uncharacterized protein</fullName>
    </submittedName>
</protein>
<sequence>MVFFKTKWFNVFALNFSNLLPLPFANFIENFLGIGLTAWHEIVKLKLKLYFPFFYT</sequence>
<dbReference type="InParanoid" id="Q3A980"/>
<dbReference type="AlphaFoldDB" id="Q3A980"/>
<evidence type="ECO:0000313" key="1">
    <source>
        <dbReference type="EMBL" id="ABB15812.1"/>
    </source>
</evidence>